<evidence type="ECO:0000313" key="3">
    <source>
        <dbReference type="Proteomes" id="UP001602013"/>
    </source>
</evidence>
<comment type="caution">
    <text evidence="2">The sequence shown here is derived from an EMBL/GenBank/DDBJ whole genome shotgun (WGS) entry which is preliminary data.</text>
</comment>
<dbReference type="Proteomes" id="UP001602013">
    <property type="component" value="Unassembled WGS sequence"/>
</dbReference>
<evidence type="ECO:0000313" key="2">
    <source>
        <dbReference type="EMBL" id="MFF3667829.1"/>
    </source>
</evidence>
<gene>
    <name evidence="2" type="ORF">ACFYXI_19745</name>
</gene>
<keyword evidence="3" id="KW-1185">Reference proteome</keyword>
<dbReference type="Pfam" id="PF03259">
    <property type="entry name" value="Robl_LC7"/>
    <property type="match status" value="1"/>
</dbReference>
<sequence length="145" mass="15506">MTGPGIEGLTPDKRVRAELRELRTQMAGVHGSMVAASDGFLISCDIPEAEPTRIAALIAATLGLARQATQATGRGRFREAVARGSDGYLAVFAVGEDAVLAVIGTNDLNIGMLHYQTRDLITRLMNHLAQFDWGWQGGTRPDASL</sequence>
<dbReference type="Gene3D" id="3.30.450.30">
    <property type="entry name" value="Dynein light chain 2a, cytoplasmic"/>
    <property type="match status" value="1"/>
</dbReference>
<accession>A0ABW6SV46</accession>
<dbReference type="EMBL" id="JBIASD010000012">
    <property type="protein sequence ID" value="MFF3667829.1"/>
    <property type="molecule type" value="Genomic_DNA"/>
</dbReference>
<dbReference type="InterPro" id="IPR004942">
    <property type="entry name" value="Roadblock/LAMTOR2_dom"/>
</dbReference>
<proteinExistence type="predicted"/>
<dbReference type="InterPro" id="IPR037587">
    <property type="entry name" value="LAMTOR2-like"/>
</dbReference>
<name>A0ABW6SV46_9ACTN</name>
<evidence type="ECO:0000259" key="1">
    <source>
        <dbReference type="SMART" id="SM00960"/>
    </source>
</evidence>
<dbReference type="RefSeq" id="WP_387413031.1">
    <property type="nucleotide sequence ID" value="NZ_CP192002.1"/>
</dbReference>
<dbReference type="PANTHER" id="PTHR13323">
    <property type="entry name" value="LATE ENDOSOMAL/LYSOSOMAL MP1 INTERACTING PROTEIN"/>
    <property type="match status" value="1"/>
</dbReference>
<dbReference type="SUPFAM" id="SSF103196">
    <property type="entry name" value="Roadblock/LC7 domain"/>
    <property type="match status" value="1"/>
</dbReference>
<protein>
    <submittedName>
        <fullName evidence="2">Roadblock/LC7 domain-containing protein</fullName>
    </submittedName>
</protein>
<organism evidence="2 3">
    <name type="scientific">Microtetraspora malaysiensis</name>
    <dbReference type="NCBI Taxonomy" id="161358"/>
    <lineage>
        <taxon>Bacteria</taxon>
        <taxon>Bacillati</taxon>
        <taxon>Actinomycetota</taxon>
        <taxon>Actinomycetes</taxon>
        <taxon>Streptosporangiales</taxon>
        <taxon>Streptosporangiaceae</taxon>
        <taxon>Microtetraspora</taxon>
    </lineage>
</organism>
<feature type="domain" description="Roadblock/LAMTOR2" evidence="1">
    <location>
        <begin position="16"/>
        <end position="104"/>
    </location>
</feature>
<reference evidence="2 3" key="1">
    <citation type="submission" date="2024-10" db="EMBL/GenBank/DDBJ databases">
        <title>The Natural Products Discovery Center: Release of the First 8490 Sequenced Strains for Exploring Actinobacteria Biosynthetic Diversity.</title>
        <authorList>
            <person name="Kalkreuter E."/>
            <person name="Kautsar S.A."/>
            <person name="Yang D."/>
            <person name="Bader C.D."/>
            <person name="Teijaro C.N."/>
            <person name="Fluegel L."/>
            <person name="Davis C.M."/>
            <person name="Simpson J.R."/>
            <person name="Lauterbach L."/>
            <person name="Steele A.D."/>
            <person name="Gui C."/>
            <person name="Meng S."/>
            <person name="Li G."/>
            <person name="Viehrig K."/>
            <person name="Ye F."/>
            <person name="Su P."/>
            <person name="Kiefer A.F."/>
            <person name="Nichols A."/>
            <person name="Cepeda A.J."/>
            <person name="Yan W."/>
            <person name="Fan B."/>
            <person name="Jiang Y."/>
            <person name="Adhikari A."/>
            <person name="Zheng C.-J."/>
            <person name="Schuster L."/>
            <person name="Cowan T.M."/>
            <person name="Smanski M.J."/>
            <person name="Chevrette M.G."/>
            <person name="De Carvalho L.P.S."/>
            <person name="Shen B."/>
        </authorList>
    </citation>
    <scope>NUCLEOTIDE SEQUENCE [LARGE SCALE GENOMIC DNA]</scope>
    <source>
        <strain evidence="2 3">NPDC002173</strain>
    </source>
</reference>
<dbReference type="SMART" id="SM00960">
    <property type="entry name" value="Robl_LC7"/>
    <property type="match status" value="1"/>
</dbReference>